<accession>A0A974P3M9</accession>
<protein>
    <submittedName>
        <fullName evidence="1">Uncharacterized protein</fullName>
    </submittedName>
</protein>
<dbReference type="AlphaFoldDB" id="A0A974P3M9"/>
<organism evidence="1">
    <name type="scientific">Phenylobacterium glaciei</name>
    <dbReference type="NCBI Taxonomy" id="2803784"/>
    <lineage>
        <taxon>Bacteria</taxon>
        <taxon>Pseudomonadati</taxon>
        <taxon>Pseudomonadota</taxon>
        <taxon>Alphaproteobacteria</taxon>
        <taxon>Caulobacterales</taxon>
        <taxon>Caulobacteraceae</taxon>
        <taxon>Phenylobacterium</taxon>
    </lineage>
</organism>
<proteinExistence type="predicted"/>
<reference evidence="1" key="1">
    <citation type="submission" date="2021-01" db="EMBL/GenBank/DDBJ databases">
        <title>Genome sequence of Phenylobacterium sp. 20VBR1 isolated from a valley glaceir, Ny-Alesund, Svalbard.</title>
        <authorList>
            <person name="Thomas F.A."/>
            <person name="Krishnan K.P."/>
            <person name="Sinha R.K."/>
        </authorList>
    </citation>
    <scope>NUCLEOTIDE SEQUENCE</scope>
    <source>
        <strain evidence="1">20VBR1</strain>
    </source>
</reference>
<gene>
    <name evidence="1" type="ORF">JKL49_23595</name>
</gene>
<name>A0A974P3M9_9CAUL</name>
<sequence length="72" mass="7511">MMAWMAKTRGDLVPPAGVDAPALNLFLIAGVQQLVLSSAAVGSFSGVPLKSDADWDRVRAAAVRIIRAVYGA</sequence>
<dbReference type="EMBL" id="CP068570">
    <property type="protein sequence ID" value="QQZ49765.1"/>
    <property type="molecule type" value="Genomic_DNA"/>
</dbReference>
<evidence type="ECO:0000313" key="1">
    <source>
        <dbReference type="EMBL" id="QQZ49765.1"/>
    </source>
</evidence>